<dbReference type="Proteomes" id="UP000292307">
    <property type="component" value="Chromosome"/>
</dbReference>
<dbReference type="EMBL" id="BMWV01000022">
    <property type="protein sequence ID" value="GGY67474.1"/>
    <property type="molecule type" value="Genomic_DNA"/>
</dbReference>
<dbReference type="SUPFAM" id="SSF51182">
    <property type="entry name" value="RmlC-like cupins"/>
    <property type="match status" value="1"/>
</dbReference>
<dbReference type="OrthoDB" id="9801400at2"/>
<feature type="signal peptide" evidence="1">
    <location>
        <begin position="1"/>
        <end position="19"/>
    </location>
</feature>
<reference evidence="3" key="3">
    <citation type="submission" date="2022-12" db="EMBL/GenBank/DDBJ databases">
        <authorList>
            <person name="Sun Q."/>
            <person name="Kim S."/>
        </authorList>
    </citation>
    <scope>NUCLEOTIDE SEQUENCE</scope>
    <source>
        <strain evidence="3">KCTC 12343</strain>
    </source>
</reference>
<dbReference type="PANTHER" id="PTHR43698">
    <property type="entry name" value="RIBD C-TERMINAL DOMAIN CONTAINING PROTEIN"/>
    <property type="match status" value="1"/>
</dbReference>
<gene>
    <name evidence="4" type="ORF">EYF70_16515</name>
    <name evidence="3" type="ORF">GCM10007387_57160</name>
</gene>
<sequence length="173" mass="17618">MKMIAAAVMSLTLGASALAQTGAAGTASAGTAPGNANGNPAQMVIARAGSQASTKGPAQNFTGSVRVDPLFGVRAPSTVSGGAVTFEPAARSAWHTHPMGQVLIVTAGAGRIQQWGGVVEQIRPGDVIWTPPGVKHWHGAAPATALTHIAIQESANGKNVEWMEKVSDEQYGK</sequence>
<dbReference type="InterPro" id="IPR013096">
    <property type="entry name" value="Cupin_2"/>
</dbReference>
<dbReference type="EMBL" id="CP036401">
    <property type="protein sequence ID" value="QBI02266.1"/>
    <property type="molecule type" value="Genomic_DNA"/>
</dbReference>
<dbReference type="Pfam" id="PF07883">
    <property type="entry name" value="Cupin_2"/>
    <property type="match status" value="1"/>
</dbReference>
<dbReference type="InterPro" id="IPR014710">
    <property type="entry name" value="RmlC-like_jellyroll"/>
</dbReference>
<dbReference type="PANTHER" id="PTHR43698:SF1">
    <property type="entry name" value="BLL4564 PROTEIN"/>
    <property type="match status" value="1"/>
</dbReference>
<dbReference type="CDD" id="cd02233">
    <property type="entry name" value="cupin_HNL-like"/>
    <property type="match status" value="1"/>
</dbReference>
<organism evidence="3 6">
    <name type="scientific">Pseudoduganella albidiflava</name>
    <dbReference type="NCBI Taxonomy" id="321983"/>
    <lineage>
        <taxon>Bacteria</taxon>
        <taxon>Pseudomonadati</taxon>
        <taxon>Pseudomonadota</taxon>
        <taxon>Betaproteobacteria</taxon>
        <taxon>Burkholderiales</taxon>
        <taxon>Oxalobacteraceae</taxon>
        <taxon>Telluria group</taxon>
        <taxon>Pseudoduganella</taxon>
    </lineage>
</organism>
<evidence type="ECO:0000259" key="2">
    <source>
        <dbReference type="Pfam" id="PF07883"/>
    </source>
</evidence>
<evidence type="ECO:0000313" key="5">
    <source>
        <dbReference type="Proteomes" id="UP000292307"/>
    </source>
</evidence>
<keyword evidence="1" id="KW-0732">Signal</keyword>
<name>A0A411WZW4_9BURK</name>
<feature type="chain" id="PRO_5044601769" evidence="1">
    <location>
        <begin position="20"/>
        <end position="173"/>
    </location>
</feature>
<reference evidence="4 5" key="2">
    <citation type="submission" date="2019-02" db="EMBL/GenBank/DDBJ databases">
        <title>Draft Genome Sequences of Six Type Strains of the Genus Massilia.</title>
        <authorList>
            <person name="Miess H."/>
            <person name="Frediansyhah A."/>
            <person name="Gross H."/>
        </authorList>
    </citation>
    <scope>NUCLEOTIDE SEQUENCE [LARGE SCALE GENOMIC DNA]</scope>
    <source>
        <strain evidence="4 5">DSM 17472</strain>
    </source>
</reference>
<dbReference type="InterPro" id="IPR047263">
    <property type="entry name" value="HNL-like_cupin"/>
</dbReference>
<reference evidence="3" key="1">
    <citation type="journal article" date="2014" name="Int. J. Syst. Evol. Microbiol.">
        <title>Complete genome sequence of Corynebacterium casei LMG S-19264T (=DSM 44701T), isolated from a smear-ripened cheese.</title>
        <authorList>
            <consortium name="US DOE Joint Genome Institute (JGI-PGF)"/>
            <person name="Walter F."/>
            <person name="Albersmeier A."/>
            <person name="Kalinowski J."/>
            <person name="Ruckert C."/>
        </authorList>
    </citation>
    <scope>NUCLEOTIDE SEQUENCE</scope>
    <source>
        <strain evidence="3">KCTC 12343</strain>
    </source>
</reference>
<dbReference type="Proteomes" id="UP000628442">
    <property type="component" value="Unassembled WGS sequence"/>
</dbReference>
<dbReference type="Gene3D" id="2.60.120.10">
    <property type="entry name" value="Jelly Rolls"/>
    <property type="match status" value="1"/>
</dbReference>
<evidence type="ECO:0000313" key="4">
    <source>
        <dbReference type="EMBL" id="QBI02266.1"/>
    </source>
</evidence>
<evidence type="ECO:0000256" key="1">
    <source>
        <dbReference type="SAM" id="SignalP"/>
    </source>
</evidence>
<dbReference type="RefSeq" id="WP_131146381.1">
    <property type="nucleotide sequence ID" value="NZ_BMWV01000022.1"/>
</dbReference>
<keyword evidence="5" id="KW-1185">Reference proteome</keyword>
<feature type="domain" description="Cupin type-2" evidence="2">
    <location>
        <begin position="84"/>
        <end position="140"/>
    </location>
</feature>
<protein>
    <submittedName>
        <fullName evidence="4">Cupin domain-containing protein</fullName>
    </submittedName>
</protein>
<evidence type="ECO:0000313" key="6">
    <source>
        <dbReference type="Proteomes" id="UP000628442"/>
    </source>
</evidence>
<accession>A0A411WZW4</accession>
<dbReference type="InterPro" id="IPR011051">
    <property type="entry name" value="RmlC_Cupin_sf"/>
</dbReference>
<proteinExistence type="predicted"/>
<evidence type="ECO:0000313" key="3">
    <source>
        <dbReference type="EMBL" id="GGY67474.1"/>
    </source>
</evidence>
<dbReference type="AlphaFoldDB" id="A0A411WZW4"/>